<evidence type="ECO:0000256" key="6">
    <source>
        <dbReference type="SAM" id="Phobius"/>
    </source>
</evidence>
<dbReference type="PANTHER" id="PTHR11640:SF158">
    <property type="entry name" value="V-SET AND IMMUNOGLOBULIN DOMAIN-CONTAINING PROTEIN 10-LIKE 2"/>
    <property type="match status" value="1"/>
</dbReference>
<dbReference type="PROSITE" id="PS50835">
    <property type="entry name" value="IG_LIKE"/>
    <property type="match status" value="1"/>
</dbReference>
<dbReference type="WBParaSite" id="Smp_343670.1">
    <property type="protein sequence ID" value="Smp_343670.1"/>
    <property type="gene ID" value="Smp_343670"/>
</dbReference>
<dbReference type="InterPro" id="IPR003599">
    <property type="entry name" value="Ig_sub"/>
</dbReference>
<dbReference type="GO" id="GO:0005911">
    <property type="term" value="C:cell-cell junction"/>
    <property type="evidence" value="ECO:0007669"/>
    <property type="project" value="TreeGrafter"/>
</dbReference>
<keyword evidence="8" id="KW-1185">Reference proteome</keyword>
<comment type="subcellular location">
    <subcellularLocation>
        <location evidence="1">Membrane</location>
        <topology evidence="1">Single-pass type I membrane protein</topology>
    </subcellularLocation>
</comment>
<evidence type="ECO:0000256" key="4">
    <source>
        <dbReference type="ARBA" id="ARBA00023180"/>
    </source>
</evidence>
<accession>A0A5K4FBF6</accession>
<keyword evidence="6" id="KW-1133">Transmembrane helix</keyword>
<dbReference type="GO" id="GO:0005886">
    <property type="term" value="C:plasma membrane"/>
    <property type="evidence" value="ECO:0007669"/>
    <property type="project" value="TreeGrafter"/>
</dbReference>
<organism evidence="8 9">
    <name type="scientific">Schistosoma mansoni</name>
    <name type="common">Blood fluke</name>
    <dbReference type="NCBI Taxonomy" id="6183"/>
    <lineage>
        <taxon>Eukaryota</taxon>
        <taxon>Metazoa</taxon>
        <taxon>Spiralia</taxon>
        <taxon>Lophotrochozoa</taxon>
        <taxon>Platyhelminthes</taxon>
        <taxon>Trematoda</taxon>
        <taxon>Digenea</taxon>
        <taxon>Strigeidida</taxon>
        <taxon>Schistosomatoidea</taxon>
        <taxon>Schistosomatidae</taxon>
        <taxon>Schistosoma</taxon>
    </lineage>
</organism>
<keyword evidence="6" id="KW-0812">Transmembrane</keyword>
<dbReference type="AlphaFoldDB" id="A0A5K4FBF6"/>
<proteinExistence type="predicted"/>
<dbReference type="InterPro" id="IPR051275">
    <property type="entry name" value="Cell_adhesion_signaling"/>
</dbReference>
<dbReference type="Proteomes" id="UP000008854">
    <property type="component" value="Unassembled WGS sequence"/>
</dbReference>
<dbReference type="PANTHER" id="PTHR11640">
    <property type="entry name" value="NEPHRIN"/>
    <property type="match status" value="1"/>
</dbReference>
<protein>
    <submittedName>
        <fullName evidence="9">Ig-like domain-containing protein</fullName>
    </submittedName>
</protein>
<dbReference type="InParanoid" id="A0A5K4FBF6"/>
<name>A0A5K4FBF6_SCHMA</name>
<feature type="domain" description="Ig-like" evidence="7">
    <location>
        <begin position="467"/>
        <end position="591"/>
    </location>
</feature>
<keyword evidence="2 6" id="KW-0472">Membrane</keyword>
<dbReference type="SUPFAM" id="SSF48726">
    <property type="entry name" value="Immunoglobulin"/>
    <property type="match status" value="1"/>
</dbReference>
<evidence type="ECO:0000313" key="8">
    <source>
        <dbReference type="Proteomes" id="UP000008854"/>
    </source>
</evidence>
<evidence type="ECO:0000256" key="1">
    <source>
        <dbReference type="ARBA" id="ARBA00004479"/>
    </source>
</evidence>
<dbReference type="GO" id="GO:0050839">
    <property type="term" value="F:cell adhesion molecule binding"/>
    <property type="evidence" value="ECO:0007669"/>
    <property type="project" value="TreeGrafter"/>
</dbReference>
<evidence type="ECO:0000256" key="5">
    <source>
        <dbReference type="ARBA" id="ARBA00023319"/>
    </source>
</evidence>
<dbReference type="SMART" id="SM00409">
    <property type="entry name" value="IG"/>
    <property type="match status" value="1"/>
</dbReference>
<reference evidence="9" key="2">
    <citation type="submission" date="2019-11" db="UniProtKB">
        <authorList>
            <consortium name="WormBaseParasite"/>
        </authorList>
    </citation>
    <scope>IDENTIFICATION</scope>
    <source>
        <strain evidence="9">Puerto Rican</strain>
    </source>
</reference>
<dbReference type="STRING" id="6183.A0A5K4FBF6"/>
<dbReference type="Gene3D" id="2.60.40.10">
    <property type="entry name" value="Immunoglobulins"/>
    <property type="match status" value="1"/>
</dbReference>
<feature type="transmembrane region" description="Helical" evidence="6">
    <location>
        <begin position="599"/>
        <end position="622"/>
    </location>
</feature>
<sequence>MEFCDLKYGCHIINKTQTSVIFDHSFYTGQLIEFIQINDMPSGIQLFKTWSILSLTFHRIQMNQIPIMCSLDNQQDYMLRNNDNNNVNVMQPNRTSHLKHHIHLNDTFGYIPFRSNIITMNLLYIDKVYIEIYSNPKSIFTSSIKHSTVVIENQPVQLGCFYEKTNVPINANYEYTFFIQLSDTTTNHNDTLFNISSLSTIHSMNNHYHNITSLSMTSSKRIILHRQLKYHIIEFIPYRKFHKGRIYCQISIKIKKPIVNTMDPIVSLSSQTSLRSWSNQISNVDNHLEDDSTDDPVLISSMGYIDLNIYYGPHIDNRENQFYILYPCSIFGKKLKMLCWTKSTDKLYITQEITLQCQTDFNPSGRIQWFLWKSNNTQTYLTNGSNLQLTLDQLQSSLEMITVNSKNLWIMDKEVFNDHGNYLPTDDPIKLDDVNFQIHLWKFTCIASSLGFDSQSANRFIIQAEKPFVHSHSHVNGILGKSIHLICNVVSYPEPNFTYPIWLHNGEYIEIEDSYGNDISPMNSTIEDSKFPISLTHHFVPKYKIIHRKYAFGWIITLKINNLDLNDEGIYQCSFTNLMGSSSYEINLYLNHTLSMNQFIIIIVSCFIILLIILLFSISLYYTHKQCQYFEWLHHYLCIKCKFTLNRKPYHKNDRRYNQKPVGYYTAVDLSEVIQNSLIDDDYFDVINNKKINQSFHQPYLIDPVISLNQSNDYVTCNPILNDQQSTLQEKCLCEFKNNCEHQLNSFNIPSKSNCSTCSHIKPLIQTKNNNDNDHDCCELKQYPLPSKTLSGYYINHPSSTVKVLHNQFRYKTVLRDDKNVNNDDVPLGFNQTPLFNHIYSNNVCLNELTSNSMINDQYSTYCQCNIKSNQTQGQYFTLPPYHHCMLYSNIMNKNIYTFNNQQDQCIHCTLKPRTSNLAPKLNETFSYCDNKVSLKNNVTTIIDTTNGMYNHNNNF</sequence>
<evidence type="ECO:0000259" key="7">
    <source>
        <dbReference type="PROSITE" id="PS50835"/>
    </source>
</evidence>
<dbReference type="InterPro" id="IPR013783">
    <property type="entry name" value="Ig-like_fold"/>
</dbReference>
<keyword evidence="3" id="KW-1015">Disulfide bond</keyword>
<dbReference type="InterPro" id="IPR036179">
    <property type="entry name" value="Ig-like_dom_sf"/>
</dbReference>
<evidence type="ECO:0000256" key="2">
    <source>
        <dbReference type="ARBA" id="ARBA00023136"/>
    </source>
</evidence>
<keyword evidence="5" id="KW-0393">Immunoglobulin domain</keyword>
<dbReference type="GO" id="GO:0098609">
    <property type="term" value="P:cell-cell adhesion"/>
    <property type="evidence" value="ECO:0007669"/>
    <property type="project" value="TreeGrafter"/>
</dbReference>
<evidence type="ECO:0000256" key="3">
    <source>
        <dbReference type="ARBA" id="ARBA00023157"/>
    </source>
</evidence>
<keyword evidence="4" id="KW-0325">Glycoprotein</keyword>
<dbReference type="InterPro" id="IPR007110">
    <property type="entry name" value="Ig-like_dom"/>
</dbReference>
<evidence type="ECO:0000313" key="9">
    <source>
        <dbReference type="WBParaSite" id="Smp_343670.1"/>
    </source>
</evidence>
<reference evidence="8" key="1">
    <citation type="journal article" date="2012" name="PLoS Negl. Trop. Dis.">
        <title>A systematically improved high quality genome and transcriptome of the human blood fluke Schistosoma mansoni.</title>
        <authorList>
            <person name="Protasio A.V."/>
            <person name="Tsai I.J."/>
            <person name="Babbage A."/>
            <person name="Nichol S."/>
            <person name="Hunt M."/>
            <person name="Aslett M.A."/>
            <person name="De Silva N."/>
            <person name="Velarde G.S."/>
            <person name="Anderson T.J."/>
            <person name="Clark R.C."/>
            <person name="Davidson C."/>
            <person name="Dillon G.P."/>
            <person name="Holroyd N.E."/>
            <person name="LoVerde P.T."/>
            <person name="Lloyd C."/>
            <person name="McQuillan J."/>
            <person name="Oliveira G."/>
            <person name="Otto T.D."/>
            <person name="Parker-Manuel S.J."/>
            <person name="Quail M.A."/>
            <person name="Wilson R.A."/>
            <person name="Zerlotini A."/>
            <person name="Dunne D.W."/>
            <person name="Berriman M."/>
        </authorList>
    </citation>
    <scope>NUCLEOTIDE SEQUENCE [LARGE SCALE GENOMIC DNA]</scope>
    <source>
        <strain evidence="8">Puerto Rican</strain>
    </source>
</reference>